<reference evidence="5" key="1">
    <citation type="journal article" date="2019" name="Int. J. Syst. Evol. Microbiol.">
        <title>The Global Catalogue of Microorganisms (GCM) 10K type strain sequencing project: providing services to taxonomists for standard genome sequencing and annotation.</title>
        <authorList>
            <consortium name="The Broad Institute Genomics Platform"/>
            <consortium name="The Broad Institute Genome Sequencing Center for Infectious Disease"/>
            <person name="Wu L."/>
            <person name="Ma J."/>
        </authorList>
    </citation>
    <scope>NUCLEOTIDE SEQUENCE [LARGE SCALE GENOMIC DNA]</scope>
    <source>
        <strain evidence="5">CGMCC 1.12371</strain>
    </source>
</reference>
<dbReference type="InterPro" id="IPR013785">
    <property type="entry name" value="Aldolase_TIM"/>
</dbReference>
<keyword evidence="2 3" id="KW-0456">Lyase</keyword>
<protein>
    <submittedName>
        <fullName evidence="4">Dihydrodipicolinate synthase family protein</fullName>
    </submittedName>
</protein>
<dbReference type="PANTHER" id="PTHR12128">
    <property type="entry name" value="DIHYDRODIPICOLINATE SYNTHASE"/>
    <property type="match status" value="1"/>
</dbReference>
<evidence type="ECO:0000313" key="5">
    <source>
        <dbReference type="Proteomes" id="UP001596501"/>
    </source>
</evidence>
<dbReference type="Proteomes" id="UP001596501">
    <property type="component" value="Unassembled WGS sequence"/>
</dbReference>
<comment type="similarity">
    <text evidence="1 3">Belongs to the DapA family.</text>
</comment>
<organism evidence="4 5">
    <name type="scientific">Hydrogenophaga atypica</name>
    <dbReference type="NCBI Taxonomy" id="249409"/>
    <lineage>
        <taxon>Bacteria</taxon>
        <taxon>Pseudomonadati</taxon>
        <taxon>Pseudomonadota</taxon>
        <taxon>Betaproteobacteria</taxon>
        <taxon>Burkholderiales</taxon>
        <taxon>Comamonadaceae</taxon>
        <taxon>Hydrogenophaga</taxon>
    </lineage>
</organism>
<keyword evidence="5" id="KW-1185">Reference proteome</keyword>
<dbReference type="PANTHER" id="PTHR12128:SF66">
    <property type="entry name" value="4-HYDROXY-2-OXOGLUTARATE ALDOLASE, MITOCHONDRIAL"/>
    <property type="match status" value="1"/>
</dbReference>
<accession>A0ABW2QVC8</accession>
<dbReference type="RefSeq" id="WP_382227956.1">
    <property type="nucleotide sequence ID" value="NZ_JBHTCA010000033.1"/>
</dbReference>
<dbReference type="SUPFAM" id="SSF51569">
    <property type="entry name" value="Aldolase"/>
    <property type="match status" value="1"/>
</dbReference>
<name>A0ABW2QVC8_9BURK</name>
<dbReference type="InterPro" id="IPR002220">
    <property type="entry name" value="DapA-like"/>
</dbReference>
<evidence type="ECO:0000256" key="1">
    <source>
        <dbReference type="ARBA" id="ARBA00007592"/>
    </source>
</evidence>
<dbReference type="CDD" id="cd00408">
    <property type="entry name" value="DHDPS-like"/>
    <property type="match status" value="1"/>
</dbReference>
<dbReference type="Pfam" id="PF00701">
    <property type="entry name" value="DHDPS"/>
    <property type="match status" value="1"/>
</dbReference>
<dbReference type="Gene3D" id="3.20.20.70">
    <property type="entry name" value="Aldolase class I"/>
    <property type="match status" value="1"/>
</dbReference>
<proteinExistence type="inferred from homology"/>
<evidence type="ECO:0000256" key="3">
    <source>
        <dbReference type="PIRNR" id="PIRNR001365"/>
    </source>
</evidence>
<gene>
    <name evidence="4" type="ORF">ACFQPB_21705</name>
</gene>
<dbReference type="EMBL" id="JBHTCA010000033">
    <property type="protein sequence ID" value="MFC7411480.1"/>
    <property type="molecule type" value="Genomic_DNA"/>
</dbReference>
<evidence type="ECO:0000256" key="2">
    <source>
        <dbReference type="ARBA" id="ARBA00023239"/>
    </source>
</evidence>
<dbReference type="SMART" id="SM01130">
    <property type="entry name" value="DHDPS"/>
    <property type="match status" value="1"/>
</dbReference>
<dbReference type="PIRSF" id="PIRSF001365">
    <property type="entry name" value="DHDPS"/>
    <property type="match status" value="1"/>
</dbReference>
<evidence type="ECO:0000313" key="4">
    <source>
        <dbReference type="EMBL" id="MFC7411480.1"/>
    </source>
</evidence>
<sequence length="320" mass="36360">MSTKYLKADAKAYAREHFRGVWAATTTPFRDDLSLDEEGMRRNLRHWIRDLQLGGLFVSGKQGEFFSMSVAERKRTFELAVEEARGHCGIVTSCSDANLDVVLELARHSQDIGADYVVIHSPVLHFHHDPEETVYEYYRYLSEQLDIGITLWNHPDCGYEMSPELCARIAELPNIVAIKYSVAREKYRRLTELAGDKILVSTASEEEWLDNIIELGWQLYLCSTPPFLLQTSADQRINEYTRLAFEGRHAEARAVRDSLEPARQAFRSARPSGTPQAYTKYWLELLGQVGGPVRRPLLNLTEAQRAAARDALARSGLKLA</sequence>
<comment type="caution">
    <text evidence="4">The sequence shown here is derived from an EMBL/GenBank/DDBJ whole genome shotgun (WGS) entry which is preliminary data.</text>
</comment>